<evidence type="ECO:0000313" key="3">
    <source>
        <dbReference type="Proteomes" id="UP000316649"/>
    </source>
</evidence>
<proteinExistence type="predicted"/>
<evidence type="ECO:0000313" key="2">
    <source>
        <dbReference type="EMBL" id="TVO68558.1"/>
    </source>
</evidence>
<comment type="caution">
    <text evidence="2">The sequence shown here is derived from an EMBL/GenBank/DDBJ whole genome shotgun (WGS) entry which is preliminary data.</text>
</comment>
<feature type="region of interest" description="Disordered" evidence="1">
    <location>
        <begin position="54"/>
        <end position="129"/>
    </location>
</feature>
<organism evidence="2 3">
    <name type="scientific">Sedimenticola selenatireducens</name>
    <dbReference type="NCBI Taxonomy" id="191960"/>
    <lineage>
        <taxon>Bacteria</taxon>
        <taxon>Pseudomonadati</taxon>
        <taxon>Pseudomonadota</taxon>
        <taxon>Gammaproteobacteria</taxon>
        <taxon>Chromatiales</taxon>
        <taxon>Sedimenticolaceae</taxon>
        <taxon>Sedimenticola</taxon>
    </lineage>
</organism>
<dbReference type="AlphaFoldDB" id="A0A558DZL2"/>
<dbReference type="EMBL" id="VMNH01000034">
    <property type="protein sequence ID" value="TVO68558.1"/>
    <property type="molecule type" value="Genomic_DNA"/>
</dbReference>
<evidence type="ECO:0000256" key="1">
    <source>
        <dbReference type="SAM" id="MobiDB-lite"/>
    </source>
</evidence>
<sequence>MSVASFVLVMQSAIADGVKRGFGHFRPLNESTLGVQGKKSDRYAGDEVRPDVRYRYRPAPTGGKNRYAMPRESAPRIAPRLNQQNGGVVIPWNGGQQMPIPPQGSTGNSVITPERMHPGYRFRPQEKVR</sequence>
<keyword evidence="3" id="KW-1185">Reference proteome</keyword>
<reference evidence="2 3" key="1">
    <citation type="submission" date="2019-07" db="EMBL/GenBank/DDBJ databases">
        <title>The pathways for chlorine oxyanion respiration interact through the shared metabolite chlorate.</title>
        <authorList>
            <person name="Barnum T.P."/>
            <person name="Cheng Y."/>
            <person name="Hill K.A."/>
            <person name="Lucas L.N."/>
            <person name="Carlson H.K."/>
            <person name="Coates J.D."/>
        </authorList>
    </citation>
    <scope>NUCLEOTIDE SEQUENCE [LARGE SCALE GENOMIC DNA]</scope>
    <source>
        <strain evidence="2 3">BK-1</strain>
    </source>
</reference>
<protein>
    <submittedName>
        <fullName evidence="2">Uncharacterized protein</fullName>
    </submittedName>
</protein>
<dbReference type="Proteomes" id="UP000316649">
    <property type="component" value="Unassembled WGS sequence"/>
</dbReference>
<gene>
    <name evidence="2" type="ORF">FHP88_18470</name>
</gene>
<name>A0A558DZL2_9GAMM</name>
<dbReference type="RefSeq" id="WP_144360631.1">
    <property type="nucleotide sequence ID" value="NZ_VMNH01000034.1"/>
</dbReference>
<accession>A0A558DZL2</accession>